<name>A0AAV4CJH0_9GAST</name>
<comment type="caution">
    <text evidence="1">The sequence shown here is derived from an EMBL/GenBank/DDBJ whole genome shotgun (WGS) entry which is preliminary data.</text>
</comment>
<accession>A0AAV4CJH0</accession>
<reference evidence="1 2" key="1">
    <citation type="journal article" date="2021" name="Elife">
        <title>Chloroplast acquisition without the gene transfer in kleptoplastic sea slugs, Plakobranchus ocellatus.</title>
        <authorList>
            <person name="Maeda T."/>
            <person name="Takahashi S."/>
            <person name="Yoshida T."/>
            <person name="Shimamura S."/>
            <person name="Takaki Y."/>
            <person name="Nagai Y."/>
            <person name="Toyoda A."/>
            <person name="Suzuki Y."/>
            <person name="Arimoto A."/>
            <person name="Ishii H."/>
            <person name="Satoh N."/>
            <person name="Nishiyama T."/>
            <person name="Hasebe M."/>
            <person name="Maruyama T."/>
            <person name="Minagawa J."/>
            <person name="Obokata J."/>
            <person name="Shigenobu S."/>
        </authorList>
    </citation>
    <scope>NUCLEOTIDE SEQUENCE [LARGE SCALE GENOMIC DNA]</scope>
</reference>
<dbReference type="EMBL" id="BLXT01006428">
    <property type="protein sequence ID" value="GFO31773.1"/>
    <property type="molecule type" value="Genomic_DNA"/>
</dbReference>
<protein>
    <submittedName>
        <fullName evidence="1">Uncharacterized protein</fullName>
    </submittedName>
</protein>
<gene>
    <name evidence="1" type="ORF">PoB_005827800</name>
</gene>
<keyword evidence="2" id="KW-1185">Reference proteome</keyword>
<evidence type="ECO:0000313" key="1">
    <source>
        <dbReference type="EMBL" id="GFO31773.1"/>
    </source>
</evidence>
<dbReference type="Proteomes" id="UP000735302">
    <property type="component" value="Unassembled WGS sequence"/>
</dbReference>
<dbReference type="AlphaFoldDB" id="A0AAV4CJH0"/>
<sequence length="338" mass="38129">MSQSTAMPWSLRFDYDFISPTKLEKFDDFKSLSDYYPNFNTIILKEHLCKPDVVETCHQPVHQKEINEEFVDKCHGSNAIVVSRNSKTFYRNRFCAYCNEGRHTRYLLMQRNEVGIKKQDFFVLMSLSEPRTLTFRLTLDPSFKPYLKFPWSQATCSIPVQVSPPSGGDAFAGISQSDGQSVCSITCKHSDFTVRPDGVCKARHKAFVALADDGLSLLCPSAMASLANFLACGLEEELESLKNADVSAESVSAMFDSTYNKTLYVVKLQMELPETSEMFFSNSIKDIPRNIHHTALLVRSFQDKRRSQNLCPGEEGIQSTGLKTIHTRALAEIVPLTK</sequence>
<evidence type="ECO:0000313" key="2">
    <source>
        <dbReference type="Proteomes" id="UP000735302"/>
    </source>
</evidence>
<organism evidence="1 2">
    <name type="scientific">Plakobranchus ocellatus</name>
    <dbReference type="NCBI Taxonomy" id="259542"/>
    <lineage>
        <taxon>Eukaryota</taxon>
        <taxon>Metazoa</taxon>
        <taxon>Spiralia</taxon>
        <taxon>Lophotrochozoa</taxon>
        <taxon>Mollusca</taxon>
        <taxon>Gastropoda</taxon>
        <taxon>Heterobranchia</taxon>
        <taxon>Euthyneura</taxon>
        <taxon>Panpulmonata</taxon>
        <taxon>Sacoglossa</taxon>
        <taxon>Placobranchoidea</taxon>
        <taxon>Plakobranchidae</taxon>
        <taxon>Plakobranchus</taxon>
    </lineage>
</organism>
<proteinExistence type="predicted"/>